<keyword evidence="1" id="KW-0812">Transmembrane</keyword>
<dbReference type="EMBL" id="MVHE01000050">
    <property type="protein sequence ID" value="ORA15445.1"/>
    <property type="molecule type" value="Genomic_DNA"/>
</dbReference>
<feature type="transmembrane region" description="Helical" evidence="1">
    <location>
        <begin position="78"/>
        <end position="104"/>
    </location>
</feature>
<name>A0A1W9ZHG5_MYCAN</name>
<accession>A0A1W9ZHG5</accession>
<dbReference type="Pfam" id="PF11139">
    <property type="entry name" value="SfLAP"/>
    <property type="match status" value="1"/>
</dbReference>
<dbReference type="Proteomes" id="UP000192284">
    <property type="component" value="Unassembled WGS sequence"/>
</dbReference>
<keyword evidence="1" id="KW-1133">Transmembrane helix</keyword>
<feature type="transmembrane region" description="Helical" evidence="1">
    <location>
        <begin position="226"/>
        <end position="246"/>
    </location>
</feature>
<evidence type="ECO:0008006" key="4">
    <source>
        <dbReference type="Google" id="ProtNLM"/>
    </source>
</evidence>
<feature type="transmembrane region" description="Helical" evidence="1">
    <location>
        <begin position="146"/>
        <end position="173"/>
    </location>
</feature>
<sequence>MWAAVLLFGLGTAIDPLRFGLTALLVSRPRPAVNLLAFWLGGMTAGIGVATAVLLIMRDFALDLYQGAMASFHNATSSVTILAGGRLHVSIGVLALLVAAFLVVRQRTRVPLHAGGASPLAVLEPCKPSAMARVSAGFEAVMKRGFVWGAFVAGLGMATPPAECLLVLTVIMASGAAVGVQFSAFVAFILLLLAVVEIPLIAYLAVPGKTEVVVRYLDGWVRAHRPQITQTILIVAGIAFVVQGIGRL</sequence>
<evidence type="ECO:0000256" key="1">
    <source>
        <dbReference type="SAM" id="Phobius"/>
    </source>
</evidence>
<dbReference type="InterPro" id="IPR021315">
    <property type="entry name" value="Gap/Sap"/>
</dbReference>
<keyword evidence="3" id="KW-1185">Reference proteome</keyword>
<gene>
    <name evidence="2" type="ORF">BST12_21890</name>
</gene>
<dbReference type="RefSeq" id="WP_083115321.1">
    <property type="nucleotide sequence ID" value="NZ_JACKTS010000031.1"/>
</dbReference>
<evidence type="ECO:0000313" key="2">
    <source>
        <dbReference type="EMBL" id="ORA15445.1"/>
    </source>
</evidence>
<comment type="caution">
    <text evidence="2">The sequence shown here is derived from an EMBL/GenBank/DDBJ whole genome shotgun (WGS) entry which is preliminary data.</text>
</comment>
<feature type="transmembrane region" description="Helical" evidence="1">
    <location>
        <begin position="36"/>
        <end position="57"/>
    </location>
</feature>
<keyword evidence="1" id="KW-0472">Membrane</keyword>
<evidence type="ECO:0000313" key="3">
    <source>
        <dbReference type="Proteomes" id="UP000192284"/>
    </source>
</evidence>
<feature type="transmembrane region" description="Helical" evidence="1">
    <location>
        <begin position="185"/>
        <end position="206"/>
    </location>
</feature>
<protein>
    <recommendedName>
        <fullName evidence="4">Gap protein</fullName>
    </recommendedName>
</protein>
<proteinExistence type="predicted"/>
<dbReference type="OrthoDB" id="4627516at2"/>
<dbReference type="AlphaFoldDB" id="A0A1W9ZHG5"/>
<reference evidence="2 3" key="1">
    <citation type="submission" date="2017-02" db="EMBL/GenBank/DDBJ databases">
        <title>The new phylogeny of genus Mycobacterium.</title>
        <authorList>
            <person name="Tortoli E."/>
            <person name="Trovato A."/>
            <person name="Cirillo D.M."/>
        </authorList>
    </citation>
    <scope>NUCLEOTIDE SEQUENCE [LARGE SCALE GENOMIC DNA]</scope>
    <source>
        <strain evidence="2 3">DSM 45057</strain>
    </source>
</reference>
<organism evidence="2 3">
    <name type="scientific">Mycobacterium angelicum</name>
    <dbReference type="NCBI Taxonomy" id="470074"/>
    <lineage>
        <taxon>Bacteria</taxon>
        <taxon>Bacillati</taxon>
        <taxon>Actinomycetota</taxon>
        <taxon>Actinomycetes</taxon>
        <taxon>Mycobacteriales</taxon>
        <taxon>Mycobacteriaceae</taxon>
        <taxon>Mycobacterium</taxon>
    </lineage>
</organism>